<comment type="caution">
    <text evidence="2">The sequence shown here is derived from an EMBL/GenBank/DDBJ whole genome shotgun (WGS) entry which is preliminary data.</text>
</comment>
<reference evidence="2" key="1">
    <citation type="submission" date="2021-01" db="EMBL/GenBank/DDBJ databases">
        <title>Modified the classification status of verrucomicrobia.</title>
        <authorList>
            <person name="Feng X."/>
        </authorList>
    </citation>
    <scope>NUCLEOTIDE SEQUENCE</scope>
    <source>
        <strain evidence="2">JCM 18052</strain>
    </source>
</reference>
<name>A0A934R3N1_9BACT</name>
<accession>A0A934R3N1</accession>
<proteinExistence type="predicted"/>
<evidence type="ECO:0000313" key="3">
    <source>
        <dbReference type="Proteomes" id="UP000600139"/>
    </source>
</evidence>
<evidence type="ECO:0000256" key="1">
    <source>
        <dbReference type="SAM" id="SignalP"/>
    </source>
</evidence>
<sequence>MNLLATCKTGLLALGLLLSLPCHAAEVEETIDGPNVRKMKHEDGSESIFVRSPDSKTLTKKTRVNGVVTMVTTYKMDSSGNPLGCKIKDGQGNELFKVSYGYHKVTGLLVSELMFDARVKRTRDGKEIPVQEIKYLYDAEGKRSAPMAFNYLPGKYYEEVFGKKSTALEGDPFKQTAPSKKGR</sequence>
<dbReference type="Proteomes" id="UP000600139">
    <property type="component" value="Unassembled WGS sequence"/>
</dbReference>
<dbReference type="RefSeq" id="WP_200351410.1">
    <property type="nucleotide sequence ID" value="NZ_BAABHZ010000006.1"/>
</dbReference>
<dbReference type="AlphaFoldDB" id="A0A934R3N1"/>
<keyword evidence="1" id="KW-0732">Signal</keyword>
<feature type="signal peptide" evidence="1">
    <location>
        <begin position="1"/>
        <end position="24"/>
    </location>
</feature>
<protein>
    <submittedName>
        <fullName evidence="2">Uncharacterized protein</fullName>
    </submittedName>
</protein>
<evidence type="ECO:0000313" key="2">
    <source>
        <dbReference type="EMBL" id="MBK1816476.1"/>
    </source>
</evidence>
<dbReference type="EMBL" id="JAENIK010000011">
    <property type="protein sequence ID" value="MBK1816476.1"/>
    <property type="molecule type" value="Genomic_DNA"/>
</dbReference>
<organism evidence="2 3">
    <name type="scientific">Luteolibacter yonseiensis</name>
    <dbReference type="NCBI Taxonomy" id="1144680"/>
    <lineage>
        <taxon>Bacteria</taxon>
        <taxon>Pseudomonadati</taxon>
        <taxon>Verrucomicrobiota</taxon>
        <taxon>Verrucomicrobiia</taxon>
        <taxon>Verrucomicrobiales</taxon>
        <taxon>Verrucomicrobiaceae</taxon>
        <taxon>Luteolibacter</taxon>
    </lineage>
</organism>
<feature type="chain" id="PRO_5036977872" evidence="1">
    <location>
        <begin position="25"/>
        <end position="183"/>
    </location>
</feature>
<keyword evidence="3" id="KW-1185">Reference proteome</keyword>
<gene>
    <name evidence="2" type="ORF">JIN84_12690</name>
</gene>